<dbReference type="GO" id="GO:0035999">
    <property type="term" value="P:tetrahydrofolate interconversion"/>
    <property type="evidence" value="ECO:0007669"/>
    <property type="project" value="TreeGrafter"/>
</dbReference>
<dbReference type="OrthoDB" id="9801938at2"/>
<dbReference type="NCBIfam" id="TIGR02727">
    <property type="entry name" value="MTHFS_bact"/>
    <property type="match status" value="1"/>
</dbReference>
<evidence type="ECO:0000256" key="2">
    <source>
        <dbReference type="ARBA" id="ARBA00022741"/>
    </source>
</evidence>
<dbReference type="Gene3D" id="3.40.50.10420">
    <property type="entry name" value="NagB/RpiA/CoA transferase-like"/>
    <property type="match status" value="1"/>
</dbReference>
<feature type="binding site" evidence="4">
    <location>
        <begin position="137"/>
        <end position="145"/>
    </location>
    <ligand>
        <name>ATP</name>
        <dbReference type="ChEBI" id="CHEBI:30616"/>
    </ligand>
</feature>
<dbReference type="InterPro" id="IPR024185">
    <property type="entry name" value="FTHF_cligase-like_sf"/>
</dbReference>
<evidence type="ECO:0000256" key="5">
    <source>
        <dbReference type="RuleBase" id="RU361279"/>
    </source>
</evidence>
<dbReference type="GO" id="GO:0005524">
    <property type="term" value="F:ATP binding"/>
    <property type="evidence" value="ECO:0007669"/>
    <property type="project" value="UniProtKB-KW"/>
</dbReference>
<comment type="catalytic activity">
    <reaction evidence="5">
        <text>(6S)-5-formyl-5,6,7,8-tetrahydrofolate + ATP = (6R)-5,10-methenyltetrahydrofolate + ADP + phosphate</text>
        <dbReference type="Rhea" id="RHEA:10488"/>
        <dbReference type="ChEBI" id="CHEBI:30616"/>
        <dbReference type="ChEBI" id="CHEBI:43474"/>
        <dbReference type="ChEBI" id="CHEBI:57455"/>
        <dbReference type="ChEBI" id="CHEBI:57457"/>
        <dbReference type="ChEBI" id="CHEBI:456216"/>
        <dbReference type="EC" id="6.3.3.2"/>
    </reaction>
</comment>
<dbReference type="EC" id="6.3.3.2" evidence="5"/>
<organism evidence="6 7">
    <name type="scientific">Proteiniborus ethanoligenes</name>
    <dbReference type="NCBI Taxonomy" id="415015"/>
    <lineage>
        <taxon>Bacteria</taxon>
        <taxon>Bacillati</taxon>
        <taxon>Bacillota</taxon>
        <taxon>Clostridia</taxon>
        <taxon>Eubacteriales</taxon>
        <taxon>Proteiniborus</taxon>
    </lineage>
</organism>
<dbReference type="RefSeq" id="WP_091727333.1">
    <property type="nucleotide sequence ID" value="NZ_FNQE01000005.1"/>
</dbReference>
<accession>A0A1H3M321</accession>
<feature type="binding site" evidence="4">
    <location>
        <position position="52"/>
    </location>
    <ligand>
        <name>substrate</name>
    </ligand>
</feature>
<comment type="cofactor">
    <cofactor evidence="5">
        <name>Mg(2+)</name>
        <dbReference type="ChEBI" id="CHEBI:18420"/>
    </cofactor>
</comment>
<keyword evidence="6" id="KW-0436">Ligase</keyword>
<dbReference type="PANTHER" id="PTHR23407:SF1">
    <property type="entry name" value="5-FORMYLTETRAHYDROFOLATE CYCLO-LIGASE"/>
    <property type="match status" value="1"/>
</dbReference>
<dbReference type="InterPro" id="IPR037171">
    <property type="entry name" value="NagB/RpiA_transferase-like"/>
</dbReference>
<dbReference type="GO" id="GO:0030272">
    <property type="term" value="F:5-formyltetrahydrofolate cyclo-ligase activity"/>
    <property type="evidence" value="ECO:0007669"/>
    <property type="project" value="UniProtKB-EC"/>
</dbReference>
<keyword evidence="5" id="KW-0460">Magnesium</keyword>
<dbReference type="GO" id="GO:0009396">
    <property type="term" value="P:folic acid-containing compound biosynthetic process"/>
    <property type="evidence" value="ECO:0007669"/>
    <property type="project" value="TreeGrafter"/>
</dbReference>
<dbReference type="InterPro" id="IPR002698">
    <property type="entry name" value="FTHF_cligase"/>
</dbReference>
<dbReference type="PIRSF" id="PIRSF006806">
    <property type="entry name" value="FTHF_cligase"/>
    <property type="match status" value="1"/>
</dbReference>
<evidence type="ECO:0000313" key="7">
    <source>
        <dbReference type="Proteomes" id="UP000198625"/>
    </source>
</evidence>
<dbReference type="Pfam" id="PF01812">
    <property type="entry name" value="5-FTHF_cyc-lig"/>
    <property type="match status" value="1"/>
</dbReference>
<dbReference type="SUPFAM" id="SSF100950">
    <property type="entry name" value="NagB/RpiA/CoA transferase-like"/>
    <property type="match status" value="1"/>
</dbReference>
<protein>
    <recommendedName>
        <fullName evidence="5">5-formyltetrahydrofolate cyclo-ligase</fullName>
        <ecNumber evidence="5">6.3.3.2</ecNumber>
    </recommendedName>
</protein>
<feature type="binding site" evidence="4">
    <location>
        <begin position="6"/>
        <end position="10"/>
    </location>
    <ligand>
        <name>ATP</name>
        <dbReference type="ChEBI" id="CHEBI:30616"/>
    </ligand>
</feature>
<dbReference type="EMBL" id="FNQE01000005">
    <property type="protein sequence ID" value="SDY71110.1"/>
    <property type="molecule type" value="Genomic_DNA"/>
</dbReference>
<evidence type="ECO:0000256" key="3">
    <source>
        <dbReference type="ARBA" id="ARBA00022840"/>
    </source>
</evidence>
<evidence type="ECO:0000256" key="4">
    <source>
        <dbReference type="PIRSR" id="PIRSR006806-1"/>
    </source>
</evidence>
<feature type="binding site" evidence="4">
    <location>
        <position position="57"/>
    </location>
    <ligand>
        <name>substrate</name>
    </ligand>
</feature>
<dbReference type="Proteomes" id="UP000198625">
    <property type="component" value="Unassembled WGS sequence"/>
</dbReference>
<dbReference type="AlphaFoldDB" id="A0A1H3M321"/>
<dbReference type="PANTHER" id="PTHR23407">
    <property type="entry name" value="ATPASE INHIBITOR/5-FORMYLTETRAHYDROFOLATE CYCLO-LIGASE"/>
    <property type="match status" value="1"/>
</dbReference>
<dbReference type="STRING" id="415015.SAMN05660462_00719"/>
<gene>
    <name evidence="6" type="ORF">SAMN05660462_00719</name>
</gene>
<dbReference type="GO" id="GO:0046872">
    <property type="term" value="F:metal ion binding"/>
    <property type="evidence" value="ECO:0007669"/>
    <property type="project" value="UniProtKB-KW"/>
</dbReference>
<keyword evidence="2 4" id="KW-0547">Nucleotide-binding</keyword>
<evidence type="ECO:0000256" key="1">
    <source>
        <dbReference type="ARBA" id="ARBA00010638"/>
    </source>
</evidence>
<reference evidence="6 7" key="1">
    <citation type="submission" date="2016-10" db="EMBL/GenBank/DDBJ databases">
        <authorList>
            <person name="de Groot N.N."/>
        </authorList>
    </citation>
    <scope>NUCLEOTIDE SEQUENCE [LARGE SCALE GENOMIC DNA]</scope>
    <source>
        <strain evidence="6 7">DSM 21650</strain>
    </source>
</reference>
<proteinExistence type="inferred from homology"/>
<evidence type="ECO:0000313" key="6">
    <source>
        <dbReference type="EMBL" id="SDY71110.1"/>
    </source>
</evidence>
<sequence>MRNYRKHEIRQEMIALRKQMSKEQVEVLSEKIISTLTKLPIFKESKSIMLYLSFDNEVDTFKLIQLCKDLGKNVIVPFCIDDGKRIVPTEIKSVEKDLVKSSFGYLEPKAELVKPVSTESIDLIILPGLAFDRGCFRVGFGAGYYDRFLSKLCFTIPTIGLAYDYQILEYIATEEHDMPVDYVVTDSRIIIR</sequence>
<keyword evidence="7" id="KW-1185">Reference proteome</keyword>
<keyword evidence="5" id="KW-0479">Metal-binding</keyword>
<name>A0A1H3M321_9FIRM</name>
<comment type="similarity">
    <text evidence="1 5">Belongs to the 5-formyltetrahydrofolate cyclo-ligase family.</text>
</comment>
<keyword evidence="3 4" id="KW-0067">ATP-binding</keyword>